<protein>
    <submittedName>
        <fullName evidence="1">Uncharacterized protein</fullName>
    </submittedName>
</protein>
<reference evidence="1" key="1">
    <citation type="submission" date="2016-05" db="EMBL/GenBank/DDBJ databases">
        <authorList>
            <person name="Lavstsen T."/>
            <person name="Jespersen J.S."/>
        </authorList>
    </citation>
    <scope>NUCLEOTIDE SEQUENCE</scope>
    <source>
        <tissue evidence="1">Brain</tissue>
    </source>
</reference>
<gene>
    <name evidence="1" type="primary">Nfu_g_1_019779</name>
</gene>
<sequence length="67" mass="7515">MLLLRSRVVSVKLQKYAAEFKRKIFRARTPEVKPHAVVFSPLACCYGYSCSYTPPCDAKASDQLTSS</sequence>
<organism evidence="1">
    <name type="scientific">Nothobranchius korthausae</name>
    <dbReference type="NCBI Taxonomy" id="1143690"/>
    <lineage>
        <taxon>Eukaryota</taxon>
        <taxon>Metazoa</taxon>
        <taxon>Chordata</taxon>
        <taxon>Craniata</taxon>
        <taxon>Vertebrata</taxon>
        <taxon>Euteleostomi</taxon>
        <taxon>Actinopterygii</taxon>
        <taxon>Neopterygii</taxon>
        <taxon>Teleostei</taxon>
        <taxon>Neoteleostei</taxon>
        <taxon>Acanthomorphata</taxon>
        <taxon>Ovalentaria</taxon>
        <taxon>Atherinomorphae</taxon>
        <taxon>Cyprinodontiformes</taxon>
        <taxon>Nothobranchiidae</taxon>
        <taxon>Nothobranchius</taxon>
    </lineage>
</organism>
<evidence type="ECO:0000313" key="1">
    <source>
        <dbReference type="EMBL" id="SBQ49339.1"/>
    </source>
</evidence>
<dbReference type="EMBL" id="HAEB01002812">
    <property type="protein sequence ID" value="SBQ49339.1"/>
    <property type="molecule type" value="Transcribed_RNA"/>
</dbReference>
<name>A0A1A8EU08_9TELE</name>
<accession>A0A1A8EU08</accession>
<dbReference type="AlphaFoldDB" id="A0A1A8EU08"/>
<reference evidence="1" key="2">
    <citation type="submission" date="2016-06" db="EMBL/GenBank/DDBJ databases">
        <title>The genome of a short-lived fish provides insights into sex chromosome evolution and the genetic control of aging.</title>
        <authorList>
            <person name="Reichwald K."/>
            <person name="Felder M."/>
            <person name="Petzold A."/>
            <person name="Koch P."/>
            <person name="Groth M."/>
            <person name="Platzer M."/>
        </authorList>
    </citation>
    <scope>NUCLEOTIDE SEQUENCE</scope>
    <source>
        <tissue evidence="1">Brain</tissue>
    </source>
</reference>
<proteinExistence type="predicted"/>